<dbReference type="PATRIC" id="fig|281456.6.peg.420"/>
<gene>
    <name evidence="8" type="ORF">Tfer_0400</name>
</gene>
<dbReference type="Proteomes" id="UP000037175">
    <property type="component" value="Unassembled WGS sequence"/>
</dbReference>
<evidence type="ECO:0000256" key="1">
    <source>
        <dbReference type="ARBA" id="ARBA00012156"/>
    </source>
</evidence>
<keyword evidence="8" id="KW-0645">Protease</keyword>
<dbReference type="GO" id="GO:0070525">
    <property type="term" value="P:tRNA threonylcarbamoyladenosine metabolic process"/>
    <property type="evidence" value="ECO:0007669"/>
    <property type="project" value="UniProtKB-ARBA"/>
</dbReference>
<sequence>MGLVLGIDTSCYTTSLAMLDTGGGLVADQRKLLDVPAGARGLQQSNAVFQHIQNIKNLFDNLWEIPGRRKLILGVAASVRPRPVEGSYMPVFTVAESYGRTIAGLLGVPFIPTSHQEGHIMAGLWSIGIFPAREFLAVHLSGGTTEVLRVTQQGESADMMFDIRLLGGTKDLNAGQFIDRIGVALGLPFPAGPELEKLARRAAGAIPIPSSVHGLEISFSGPETMAQRLISSGADATEVARGVEQCIANSLEKVLRRAIEQTGVIDILLVGGVTANYYIRSRLRERLEHRAVGARLFFAEPSMSSDNAVGVAAIGLRKLKASPGGENGSYPTRIKDKIT</sequence>
<evidence type="ECO:0000256" key="4">
    <source>
        <dbReference type="ARBA" id="ARBA00022723"/>
    </source>
</evidence>
<dbReference type="AlphaFoldDB" id="A0A0L6W563"/>
<accession>A0A0L6W563</accession>
<dbReference type="GO" id="GO:0008233">
    <property type="term" value="F:peptidase activity"/>
    <property type="evidence" value="ECO:0007669"/>
    <property type="project" value="UniProtKB-KW"/>
</dbReference>
<keyword evidence="9" id="KW-1185">Reference proteome</keyword>
<evidence type="ECO:0000313" key="8">
    <source>
        <dbReference type="EMBL" id="KNZ70722.1"/>
    </source>
</evidence>
<comment type="caution">
    <text evidence="8">The sequence shown here is derived from an EMBL/GenBank/DDBJ whole genome shotgun (WGS) entry which is preliminary data.</text>
</comment>
<dbReference type="InterPro" id="IPR017860">
    <property type="entry name" value="Peptidase_M22_CS"/>
</dbReference>
<evidence type="ECO:0000313" key="9">
    <source>
        <dbReference type="Proteomes" id="UP000037175"/>
    </source>
</evidence>
<dbReference type="PANTHER" id="PTHR11735:SF14">
    <property type="entry name" value="TRNA N6-ADENOSINE THREONYLCARBAMOYLTRANSFERASE"/>
    <property type="match status" value="1"/>
</dbReference>
<keyword evidence="3" id="KW-0819">tRNA processing</keyword>
<dbReference type="InterPro" id="IPR000905">
    <property type="entry name" value="Gcp-like_dom"/>
</dbReference>
<evidence type="ECO:0000256" key="3">
    <source>
        <dbReference type="ARBA" id="ARBA00022694"/>
    </source>
</evidence>
<keyword evidence="4" id="KW-0479">Metal-binding</keyword>
<evidence type="ECO:0000256" key="5">
    <source>
        <dbReference type="ARBA" id="ARBA00023315"/>
    </source>
</evidence>
<dbReference type="Gene3D" id="3.30.420.40">
    <property type="match status" value="2"/>
</dbReference>
<keyword evidence="8" id="KW-0378">Hydrolase</keyword>
<evidence type="ECO:0000256" key="6">
    <source>
        <dbReference type="ARBA" id="ARBA00048117"/>
    </source>
</evidence>
<dbReference type="Pfam" id="PF00814">
    <property type="entry name" value="TsaD"/>
    <property type="match status" value="1"/>
</dbReference>
<dbReference type="PRINTS" id="PR00789">
    <property type="entry name" value="OSIALOPTASE"/>
</dbReference>
<dbReference type="RefSeq" id="WP_052216646.1">
    <property type="nucleotide sequence ID" value="NZ_LGTE01000002.1"/>
</dbReference>
<dbReference type="GO" id="GO:0005737">
    <property type="term" value="C:cytoplasm"/>
    <property type="evidence" value="ECO:0007669"/>
    <property type="project" value="TreeGrafter"/>
</dbReference>
<dbReference type="GO" id="GO:0006508">
    <property type="term" value="P:proteolysis"/>
    <property type="evidence" value="ECO:0007669"/>
    <property type="project" value="UniProtKB-KW"/>
</dbReference>
<dbReference type="GO" id="GO:0061711">
    <property type="term" value="F:tRNA N(6)-L-threonylcarbamoyladenine synthase activity"/>
    <property type="evidence" value="ECO:0007669"/>
    <property type="project" value="UniProtKB-EC"/>
</dbReference>
<dbReference type="SUPFAM" id="SSF53067">
    <property type="entry name" value="Actin-like ATPase domain"/>
    <property type="match status" value="1"/>
</dbReference>
<evidence type="ECO:0000259" key="7">
    <source>
        <dbReference type="Pfam" id="PF00814"/>
    </source>
</evidence>
<keyword evidence="5" id="KW-0012">Acyltransferase</keyword>
<dbReference type="InterPro" id="IPR043129">
    <property type="entry name" value="ATPase_NBD"/>
</dbReference>
<comment type="catalytic activity">
    <reaction evidence="6">
        <text>L-threonylcarbamoyladenylate + adenosine(37) in tRNA = N(6)-L-threonylcarbamoyladenosine(37) in tRNA + AMP + H(+)</text>
        <dbReference type="Rhea" id="RHEA:37059"/>
        <dbReference type="Rhea" id="RHEA-COMP:10162"/>
        <dbReference type="Rhea" id="RHEA-COMP:10163"/>
        <dbReference type="ChEBI" id="CHEBI:15378"/>
        <dbReference type="ChEBI" id="CHEBI:73682"/>
        <dbReference type="ChEBI" id="CHEBI:74411"/>
        <dbReference type="ChEBI" id="CHEBI:74418"/>
        <dbReference type="ChEBI" id="CHEBI:456215"/>
        <dbReference type="EC" id="2.3.1.234"/>
    </reaction>
</comment>
<name>A0A0L6W563_9FIRM</name>
<dbReference type="EMBL" id="LGTE01000002">
    <property type="protein sequence ID" value="KNZ70722.1"/>
    <property type="molecule type" value="Genomic_DNA"/>
</dbReference>
<protein>
    <recommendedName>
        <fullName evidence="1">N(6)-L-threonylcarbamoyladenine synthase</fullName>
        <ecNumber evidence="1">2.3.1.234</ecNumber>
    </recommendedName>
</protein>
<keyword evidence="2" id="KW-0808">Transferase</keyword>
<dbReference type="PANTHER" id="PTHR11735">
    <property type="entry name" value="TRNA N6-ADENOSINE THREONYLCARBAMOYLTRANSFERASE"/>
    <property type="match status" value="1"/>
</dbReference>
<dbReference type="GO" id="GO:0046872">
    <property type="term" value="F:metal ion binding"/>
    <property type="evidence" value="ECO:0007669"/>
    <property type="project" value="UniProtKB-KW"/>
</dbReference>
<feature type="domain" description="Gcp-like" evidence="7">
    <location>
        <begin position="50"/>
        <end position="311"/>
    </location>
</feature>
<proteinExistence type="predicted"/>
<dbReference type="GO" id="GO:0006400">
    <property type="term" value="P:tRNA modification"/>
    <property type="evidence" value="ECO:0007669"/>
    <property type="project" value="UniProtKB-ARBA"/>
</dbReference>
<dbReference type="InterPro" id="IPR017861">
    <property type="entry name" value="KAE1/TsaD"/>
</dbReference>
<dbReference type="PROSITE" id="PS01016">
    <property type="entry name" value="GLYCOPROTEASE"/>
    <property type="match status" value="1"/>
</dbReference>
<organism evidence="8 9">
    <name type="scientific">Thermincola ferriacetica</name>
    <dbReference type="NCBI Taxonomy" id="281456"/>
    <lineage>
        <taxon>Bacteria</taxon>
        <taxon>Bacillati</taxon>
        <taxon>Bacillota</taxon>
        <taxon>Clostridia</taxon>
        <taxon>Eubacteriales</taxon>
        <taxon>Thermincolaceae</taxon>
        <taxon>Thermincola</taxon>
    </lineage>
</organism>
<evidence type="ECO:0000256" key="2">
    <source>
        <dbReference type="ARBA" id="ARBA00022679"/>
    </source>
</evidence>
<dbReference type="GO" id="GO:0000408">
    <property type="term" value="C:EKC/KEOPS complex"/>
    <property type="evidence" value="ECO:0007669"/>
    <property type="project" value="TreeGrafter"/>
</dbReference>
<reference evidence="9" key="1">
    <citation type="submission" date="2015-07" db="EMBL/GenBank/DDBJ databases">
        <title>Complete Genome of Thermincola ferriacetica strain Z-0001T.</title>
        <authorList>
            <person name="Lusk B."/>
            <person name="Badalamenti J.P."/>
            <person name="Parameswaran P."/>
            <person name="Bond D.R."/>
            <person name="Torres C.I."/>
        </authorList>
    </citation>
    <scope>NUCLEOTIDE SEQUENCE [LARGE SCALE GENOMIC DNA]</scope>
    <source>
        <strain evidence="9">Z-0001</strain>
    </source>
</reference>
<dbReference type="EC" id="2.3.1.234" evidence="1"/>